<evidence type="ECO:0000313" key="2">
    <source>
        <dbReference type="Proteomes" id="UP000887575"/>
    </source>
</evidence>
<reference evidence="3" key="1">
    <citation type="submission" date="2024-02" db="UniProtKB">
        <authorList>
            <consortium name="WormBaseParasite"/>
        </authorList>
    </citation>
    <scope>IDENTIFICATION</scope>
</reference>
<keyword evidence="2" id="KW-1185">Reference proteome</keyword>
<dbReference type="Gene3D" id="1.10.510.10">
    <property type="entry name" value="Transferase(Phosphotransferase) domain 1"/>
    <property type="match status" value="1"/>
</dbReference>
<dbReference type="AlphaFoldDB" id="A0AAF3J637"/>
<dbReference type="SUPFAM" id="SSF56112">
    <property type="entry name" value="Protein kinase-like (PK-like)"/>
    <property type="match status" value="1"/>
</dbReference>
<dbReference type="GO" id="GO:0004674">
    <property type="term" value="F:protein serine/threonine kinase activity"/>
    <property type="evidence" value="ECO:0007669"/>
    <property type="project" value="TreeGrafter"/>
</dbReference>
<dbReference type="PROSITE" id="PS50011">
    <property type="entry name" value="PROTEIN_KINASE_DOM"/>
    <property type="match status" value="1"/>
</dbReference>
<accession>A0AAF3J637</accession>
<dbReference type="WBParaSite" id="MBELARI_LOCUS1854">
    <property type="protein sequence ID" value="MBELARI_LOCUS1854"/>
    <property type="gene ID" value="MBELARI_LOCUS1854"/>
</dbReference>
<dbReference type="InterPro" id="IPR000719">
    <property type="entry name" value="Prot_kinase_dom"/>
</dbReference>
<protein>
    <recommendedName>
        <fullName evidence="1">Protein kinase domain-containing protein</fullName>
    </recommendedName>
</protein>
<dbReference type="SMART" id="SM00220">
    <property type="entry name" value="S_TKc"/>
    <property type="match status" value="1"/>
</dbReference>
<evidence type="ECO:0000313" key="3">
    <source>
        <dbReference type="WBParaSite" id="MBELARI_LOCUS1854"/>
    </source>
</evidence>
<dbReference type="InterPro" id="IPR051681">
    <property type="entry name" value="Ser/Thr_Kinases-Pseudokinases"/>
</dbReference>
<feature type="domain" description="Protein kinase" evidence="1">
    <location>
        <begin position="1"/>
        <end position="281"/>
    </location>
</feature>
<name>A0AAF3J637_9BILA</name>
<dbReference type="PIRSF" id="PIRSF000654">
    <property type="entry name" value="Integrin-linked_kinase"/>
    <property type="match status" value="1"/>
</dbReference>
<dbReference type="InterPro" id="IPR011009">
    <property type="entry name" value="Kinase-like_dom_sf"/>
</dbReference>
<dbReference type="PANTHER" id="PTHR44329">
    <property type="entry name" value="SERINE/THREONINE-PROTEIN KINASE TNNI3K-RELATED"/>
    <property type="match status" value="1"/>
</dbReference>
<proteinExistence type="predicted"/>
<dbReference type="Proteomes" id="UP000887575">
    <property type="component" value="Unassembled WGS sequence"/>
</dbReference>
<dbReference type="GO" id="GO:0005524">
    <property type="term" value="F:ATP binding"/>
    <property type="evidence" value="ECO:0007669"/>
    <property type="project" value="InterPro"/>
</dbReference>
<organism evidence="2 3">
    <name type="scientific">Mesorhabditis belari</name>
    <dbReference type="NCBI Taxonomy" id="2138241"/>
    <lineage>
        <taxon>Eukaryota</taxon>
        <taxon>Metazoa</taxon>
        <taxon>Ecdysozoa</taxon>
        <taxon>Nematoda</taxon>
        <taxon>Chromadorea</taxon>
        <taxon>Rhabditida</taxon>
        <taxon>Rhabditina</taxon>
        <taxon>Rhabditomorpha</taxon>
        <taxon>Rhabditoidea</taxon>
        <taxon>Rhabditidae</taxon>
        <taxon>Mesorhabditinae</taxon>
        <taxon>Mesorhabditis</taxon>
    </lineage>
</organism>
<sequence>MRVGVIKLLRVDKMTEENRAAFIKEEENMRLYQDANLIKYISGCVDERDITRRGILLEYCEKGSLNKIIHNAEIFYPAYRLICWVVDLFDALDYLKRRGVIHMDVKPDNILATNEYLLKIADFGAMKAASSSRQGVALSSSPRTGTLHYQAPELHKEQLSPKYDVFTMGLVLWELIERKTIFRTPDWTSVDPPDCPDDIQEIFRNCTNGEQRDRWGALRVKVELEKVKENFEQELVPPNYIVEEVKGRTTLKKPFPSTRVVEDIEIADADSIKSSASESSK</sequence>
<evidence type="ECO:0000259" key="1">
    <source>
        <dbReference type="PROSITE" id="PS50011"/>
    </source>
</evidence>
<dbReference type="Pfam" id="PF00069">
    <property type="entry name" value="Pkinase"/>
    <property type="match status" value="1"/>
</dbReference>